<dbReference type="Pfam" id="PF00682">
    <property type="entry name" value="HMGL-like"/>
    <property type="match status" value="1"/>
</dbReference>
<keyword evidence="2" id="KW-0479">Metal-binding</keyword>
<keyword evidence="6" id="KW-1185">Reference proteome</keyword>
<dbReference type="GO" id="GO:0046951">
    <property type="term" value="P:ketone body biosynthetic process"/>
    <property type="evidence" value="ECO:0007669"/>
    <property type="project" value="TreeGrafter"/>
</dbReference>
<dbReference type="KEGG" id="amq:AMETH_4614"/>
<dbReference type="GO" id="GO:0016740">
    <property type="term" value="F:transferase activity"/>
    <property type="evidence" value="ECO:0007669"/>
    <property type="project" value="UniProtKB-KW"/>
</dbReference>
<feature type="domain" description="Pyruvate carboxyltransferase" evidence="4">
    <location>
        <begin position="3"/>
        <end position="268"/>
    </location>
</feature>
<dbReference type="InterPro" id="IPR043594">
    <property type="entry name" value="HMGL"/>
</dbReference>
<dbReference type="InterPro" id="IPR000891">
    <property type="entry name" value="PYR_CT"/>
</dbReference>
<dbReference type="AlphaFoldDB" id="A0A076N0U0"/>
<dbReference type="PANTHER" id="PTHR42738:SF7">
    <property type="entry name" value="HYDROXYMETHYLGLUTARYL-COA LYASE"/>
    <property type="match status" value="1"/>
</dbReference>
<dbReference type="HOGENOM" id="CLU_022138_3_2_11"/>
<dbReference type="GO" id="GO:0046872">
    <property type="term" value="F:metal ion binding"/>
    <property type="evidence" value="ECO:0007669"/>
    <property type="project" value="UniProtKB-KW"/>
</dbReference>
<organism evidence="5 6">
    <name type="scientific">Amycolatopsis methanolica 239</name>
    <dbReference type="NCBI Taxonomy" id="1068978"/>
    <lineage>
        <taxon>Bacteria</taxon>
        <taxon>Bacillati</taxon>
        <taxon>Actinomycetota</taxon>
        <taxon>Actinomycetes</taxon>
        <taxon>Pseudonocardiales</taxon>
        <taxon>Pseudonocardiaceae</taxon>
        <taxon>Amycolatopsis</taxon>
        <taxon>Amycolatopsis methanolica group</taxon>
    </lineage>
</organism>
<dbReference type="STRING" id="1068978.AMETH_4614"/>
<evidence type="ECO:0000256" key="3">
    <source>
        <dbReference type="ARBA" id="ARBA00023239"/>
    </source>
</evidence>
<dbReference type="NCBIfam" id="NF004283">
    <property type="entry name" value="PRK05692.1"/>
    <property type="match status" value="1"/>
</dbReference>
<keyword evidence="5" id="KW-0808">Transferase</keyword>
<dbReference type="Gene3D" id="3.20.20.70">
    <property type="entry name" value="Aldolase class I"/>
    <property type="match status" value="1"/>
</dbReference>
<dbReference type="PROSITE" id="PS50991">
    <property type="entry name" value="PYR_CT"/>
    <property type="match status" value="1"/>
</dbReference>
<protein>
    <submittedName>
        <fullName evidence="5">Pyruvate carboxyltransferase</fullName>
    </submittedName>
</protein>
<comment type="similarity">
    <text evidence="1">Belongs to the HMG-CoA lyase family.</text>
</comment>
<accession>A0A076N0U0</accession>
<keyword evidence="5" id="KW-0670">Pyruvate</keyword>
<evidence type="ECO:0000313" key="5">
    <source>
        <dbReference type="EMBL" id="AIJ24706.1"/>
    </source>
</evidence>
<dbReference type="PANTHER" id="PTHR42738">
    <property type="entry name" value="HYDROXYMETHYLGLUTARYL-COA LYASE"/>
    <property type="match status" value="1"/>
</dbReference>
<dbReference type="GO" id="GO:0004419">
    <property type="term" value="F:hydroxymethylglutaryl-CoA lyase activity"/>
    <property type="evidence" value="ECO:0007669"/>
    <property type="project" value="TreeGrafter"/>
</dbReference>
<name>A0A076N0U0_AMYME</name>
<dbReference type="Proteomes" id="UP000062973">
    <property type="component" value="Chromosome"/>
</dbReference>
<dbReference type="PATRIC" id="fig|1068978.7.peg.4956"/>
<gene>
    <name evidence="5" type="primary">hmgL</name>
    <name evidence="5" type="ORF">AMETH_4614</name>
</gene>
<evidence type="ECO:0000259" key="4">
    <source>
        <dbReference type="PROSITE" id="PS50991"/>
    </source>
</evidence>
<reference evidence="5 6" key="1">
    <citation type="submission" date="2014-07" db="EMBL/GenBank/DDBJ databases">
        <title>Whole Genome Sequence of the Amycolatopsis methanolica 239.</title>
        <authorList>
            <person name="Tang B."/>
        </authorList>
    </citation>
    <scope>NUCLEOTIDE SEQUENCE [LARGE SCALE GENOMIC DNA]</scope>
    <source>
        <strain evidence="5 6">239</strain>
    </source>
</reference>
<evidence type="ECO:0000256" key="1">
    <source>
        <dbReference type="ARBA" id="ARBA00009405"/>
    </source>
</evidence>
<proteinExistence type="inferred from homology"/>
<evidence type="ECO:0000313" key="6">
    <source>
        <dbReference type="Proteomes" id="UP000062973"/>
    </source>
</evidence>
<dbReference type="InterPro" id="IPR013785">
    <property type="entry name" value="Aldolase_TIM"/>
</dbReference>
<dbReference type="RefSeq" id="WP_017983534.1">
    <property type="nucleotide sequence ID" value="NZ_AQUL01000001.1"/>
</dbReference>
<evidence type="ECO:0000256" key="2">
    <source>
        <dbReference type="ARBA" id="ARBA00022723"/>
    </source>
</evidence>
<dbReference type="EMBL" id="CP009110">
    <property type="protein sequence ID" value="AIJ24706.1"/>
    <property type="molecule type" value="Genomic_DNA"/>
</dbReference>
<dbReference type="SUPFAM" id="SSF51569">
    <property type="entry name" value="Aldolase"/>
    <property type="match status" value="1"/>
</dbReference>
<dbReference type="CDD" id="cd07938">
    <property type="entry name" value="DRE_TIM_HMGL"/>
    <property type="match status" value="1"/>
</dbReference>
<dbReference type="GO" id="GO:0006552">
    <property type="term" value="P:L-leucine catabolic process"/>
    <property type="evidence" value="ECO:0007669"/>
    <property type="project" value="TreeGrafter"/>
</dbReference>
<dbReference type="eggNOG" id="COG0119">
    <property type="taxonomic scope" value="Bacteria"/>
</dbReference>
<dbReference type="OrthoDB" id="9784013at2"/>
<keyword evidence="3" id="KW-0456">Lyase</keyword>
<sequence length="295" mass="31123">MDVTLCEVGPRDGLQNEPGTLAPAVRAELVERLAGAGCQRIEAVSFVSPKRVPQMAGAEEVLTALNPTAGVTYAGLVLNRRGYERLAGTPCQEVHYAFCVSETFNQRNQGRTVEQSLEEAGGVVAAAHRDGRRVSVTLATSFGCPFEGRADPGRVLSLAEQVVAAGADEVVFADTIGVGVPHQVRRLLRDGAHLGVPLGVHLHNTRNTGYVNAFAALENDVAVLDASVGGIGGCPFAPNATGNIATEDLLNLLVEEGIDVGVDIDCVMRVAEWLETVLGRRLPGQLVRAGRFPGR</sequence>